<reference evidence="2 3" key="1">
    <citation type="journal article" date="2019" name="Gigascience">
        <title>Whole-genome sequence of the oriental lung fluke Paragonimus westermani.</title>
        <authorList>
            <person name="Oey H."/>
            <person name="Zakrzewski M."/>
            <person name="Narain K."/>
            <person name="Devi K.R."/>
            <person name="Agatsuma T."/>
            <person name="Nawaratna S."/>
            <person name="Gobert G.N."/>
            <person name="Jones M.K."/>
            <person name="Ragan M.A."/>
            <person name="McManus D.P."/>
            <person name="Krause L."/>
        </authorList>
    </citation>
    <scope>NUCLEOTIDE SEQUENCE [LARGE SCALE GENOMIC DNA]</scope>
    <source>
        <strain evidence="2 3">IND2009</strain>
    </source>
</reference>
<name>A0A5J4P2Q1_9TREM</name>
<comment type="caution">
    <text evidence="2">The sequence shown here is derived from an EMBL/GenBank/DDBJ whole genome shotgun (WGS) entry which is preliminary data.</text>
</comment>
<feature type="compositionally biased region" description="Basic and acidic residues" evidence="1">
    <location>
        <begin position="65"/>
        <end position="83"/>
    </location>
</feature>
<dbReference type="AlphaFoldDB" id="A0A5J4P2Q1"/>
<feature type="compositionally biased region" description="Polar residues" evidence="1">
    <location>
        <begin position="1"/>
        <end position="18"/>
    </location>
</feature>
<evidence type="ECO:0000313" key="3">
    <source>
        <dbReference type="Proteomes" id="UP000324629"/>
    </source>
</evidence>
<sequence length="446" mass="49908">MLMSDTFSAALDNQTKNRGSPGEWFAHTADYRESPRQRRVRPEAQRIATKNQPHMSTAALAGYAERSRNKPDDEDQTEWRPTDFDSEMCPRVRLRTSEAEVIARKSIQTDKWHDFEGNLEYAPPVRPYRLGAGEDGQGTIDILHMKEINQATQKEPYGCPSKEAQWNSRWSTKGSDVAACLGGLTKGKLQVVDSNEDTNETLGRSTALRMRSAKVRGSDAEQWQTRGYQGSMALSGEIYSGLLTFKSVATKPKLIGRIRPEAQEFQEKSTSGSQLLNCLRITESSREGMPDDLQYNSLLPSRLRSEEAELAMQRNRGQMDQYLGKQANSVTQPCGRKVHPRAIRSDEGYETVLKSTGANARELLTHDTLPPEGVHSGFARLTKEARETAQRNQQGLIGNLLGGKDQSNVPLVGVEAPVPQRLHYEAIEYAVRNRGNEMRSLIEQSL</sequence>
<dbReference type="Proteomes" id="UP000324629">
    <property type="component" value="Unassembled WGS sequence"/>
</dbReference>
<feature type="region of interest" description="Disordered" evidence="1">
    <location>
        <begin position="1"/>
        <end position="83"/>
    </location>
</feature>
<dbReference type="EMBL" id="QNGE01000073">
    <property type="protein sequence ID" value="KAA3682087.1"/>
    <property type="molecule type" value="Genomic_DNA"/>
</dbReference>
<evidence type="ECO:0000256" key="1">
    <source>
        <dbReference type="SAM" id="MobiDB-lite"/>
    </source>
</evidence>
<accession>A0A5J4P2Q1</accession>
<evidence type="ECO:0000313" key="2">
    <source>
        <dbReference type="EMBL" id="KAA3682087.1"/>
    </source>
</evidence>
<gene>
    <name evidence="2" type="ORF">DEA37_0005997</name>
</gene>
<organism evidence="2 3">
    <name type="scientific">Paragonimus westermani</name>
    <dbReference type="NCBI Taxonomy" id="34504"/>
    <lineage>
        <taxon>Eukaryota</taxon>
        <taxon>Metazoa</taxon>
        <taxon>Spiralia</taxon>
        <taxon>Lophotrochozoa</taxon>
        <taxon>Platyhelminthes</taxon>
        <taxon>Trematoda</taxon>
        <taxon>Digenea</taxon>
        <taxon>Plagiorchiida</taxon>
        <taxon>Troglotremata</taxon>
        <taxon>Troglotrematidae</taxon>
        <taxon>Paragonimus</taxon>
    </lineage>
</organism>
<proteinExistence type="predicted"/>
<keyword evidence="3" id="KW-1185">Reference proteome</keyword>
<protein>
    <submittedName>
        <fullName evidence="2">Uncharacterized protein</fullName>
    </submittedName>
</protein>
<feature type="compositionally biased region" description="Basic and acidic residues" evidence="1">
    <location>
        <begin position="29"/>
        <end position="44"/>
    </location>
</feature>